<dbReference type="EMBL" id="RBZM01000004">
    <property type="protein sequence ID" value="RKP55568.1"/>
    <property type="molecule type" value="Genomic_DNA"/>
</dbReference>
<dbReference type="SUPFAM" id="SSF55961">
    <property type="entry name" value="Bet v1-like"/>
    <property type="match status" value="1"/>
</dbReference>
<keyword evidence="2" id="KW-1185">Reference proteome</keyword>
<dbReference type="CDD" id="cd07820">
    <property type="entry name" value="SRPBCC_3"/>
    <property type="match status" value="1"/>
</dbReference>
<dbReference type="AlphaFoldDB" id="A0A494Y0Q0"/>
<sequence length="161" mass="18697">MITVKTHIEISAPIQVCFDLSRDIEIHTQTVWKHTKEKAIMGITTGLIGSGQTVTFEATHFLVRQRLTSKITDYKEPYIFVDEMQKGAFKSLRHVHEFKQIDGKTLMTDTLNFEAPFGIIGKAVERLILKKYMKKFLEHRNYQLKKLAEEHVKAAREDTNF</sequence>
<dbReference type="OrthoDB" id="9801773at2"/>
<dbReference type="GO" id="GO:0051301">
    <property type="term" value="P:cell division"/>
    <property type="evidence" value="ECO:0007669"/>
    <property type="project" value="UniProtKB-KW"/>
</dbReference>
<keyword evidence="1" id="KW-0131">Cell cycle</keyword>
<protein>
    <submittedName>
        <fullName evidence="1">Cell division protein</fullName>
    </submittedName>
</protein>
<keyword evidence="1" id="KW-0132">Cell division</keyword>
<evidence type="ECO:0000313" key="1">
    <source>
        <dbReference type="EMBL" id="RKP55568.1"/>
    </source>
</evidence>
<gene>
    <name evidence="1" type="ORF">D7Z26_10320</name>
</gene>
<dbReference type="Proteomes" id="UP000282076">
    <property type="component" value="Unassembled WGS sequence"/>
</dbReference>
<dbReference type="Gene3D" id="3.30.530.20">
    <property type="match status" value="1"/>
</dbReference>
<reference evidence="1 2" key="1">
    <citation type="submission" date="2018-10" db="EMBL/GenBank/DDBJ databases">
        <title>Cohnella sp. M2MS4P-1, whole genome shotgun sequence.</title>
        <authorList>
            <person name="Tuo L."/>
        </authorList>
    </citation>
    <scope>NUCLEOTIDE SEQUENCE [LARGE SCALE GENOMIC DNA]</scope>
    <source>
        <strain evidence="1 2">M2MS4P-1</strain>
    </source>
</reference>
<dbReference type="Pfam" id="PF10604">
    <property type="entry name" value="Polyketide_cyc2"/>
    <property type="match status" value="1"/>
</dbReference>
<evidence type="ECO:0000313" key="2">
    <source>
        <dbReference type="Proteomes" id="UP000282076"/>
    </source>
</evidence>
<dbReference type="InterPro" id="IPR023393">
    <property type="entry name" value="START-like_dom_sf"/>
</dbReference>
<name>A0A494Y0Q0_9BACL</name>
<dbReference type="InterPro" id="IPR019587">
    <property type="entry name" value="Polyketide_cyclase/dehydratase"/>
</dbReference>
<proteinExistence type="predicted"/>
<accession>A0A494Y0Q0</accession>
<comment type="caution">
    <text evidence="1">The sequence shown here is derived from an EMBL/GenBank/DDBJ whole genome shotgun (WGS) entry which is preliminary data.</text>
</comment>
<organism evidence="1 2">
    <name type="scientific">Cohnella endophytica</name>
    <dbReference type="NCBI Taxonomy" id="2419778"/>
    <lineage>
        <taxon>Bacteria</taxon>
        <taxon>Bacillati</taxon>
        <taxon>Bacillota</taxon>
        <taxon>Bacilli</taxon>
        <taxon>Bacillales</taxon>
        <taxon>Paenibacillaceae</taxon>
        <taxon>Cohnella</taxon>
    </lineage>
</organism>